<proteinExistence type="predicted"/>
<accession>A0A1R0H864</accession>
<dbReference type="AlphaFoldDB" id="A0A1R0H864"/>
<sequence>MPEDTEVKLNELTALVKQLLSKREPQIVEEDHFITTRAPATDIQVYPELIETLSSIEEYFLRTPLTEEERKDAI</sequence>
<evidence type="ECO:0000313" key="2">
    <source>
        <dbReference type="Proteomes" id="UP000187455"/>
    </source>
</evidence>
<dbReference type="Proteomes" id="UP000187455">
    <property type="component" value="Unassembled WGS sequence"/>
</dbReference>
<gene>
    <name evidence="1" type="ORF">AYI68_g513</name>
</gene>
<reference evidence="1 2" key="1">
    <citation type="journal article" date="2016" name="Mol. Biol. Evol.">
        <title>Genome-Wide Survey of Gut Fungi (Harpellales) Reveals the First Horizontally Transferred Ubiquitin Gene from a Mosquito Host.</title>
        <authorList>
            <person name="Wang Y."/>
            <person name="White M.M."/>
            <person name="Kvist S."/>
            <person name="Moncalvo J.M."/>
        </authorList>
    </citation>
    <scope>NUCLEOTIDE SEQUENCE [LARGE SCALE GENOMIC DNA]</scope>
    <source>
        <strain evidence="1 2">ALG-7-W6</strain>
    </source>
</reference>
<dbReference type="OrthoDB" id="5545891at2759"/>
<evidence type="ECO:0000313" key="1">
    <source>
        <dbReference type="EMBL" id="OLY85306.1"/>
    </source>
</evidence>
<protein>
    <submittedName>
        <fullName evidence="1">Uncharacterized protein</fullName>
    </submittedName>
</protein>
<organism evidence="1 2">
    <name type="scientific">Smittium mucronatum</name>
    <dbReference type="NCBI Taxonomy" id="133383"/>
    <lineage>
        <taxon>Eukaryota</taxon>
        <taxon>Fungi</taxon>
        <taxon>Fungi incertae sedis</taxon>
        <taxon>Zoopagomycota</taxon>
        <taxon>Kickxellomycotina</taxon>
        <taxon>Harpellomycetes</taxon>
        <taxon>Harpellales</taxon>
        <taxon>Legeriomycetaceae</taxon>
        <taxon>Smittium</taxon>
    </lineage>
</organism>
<dbReference type="EMBL" id="LSSL01000161">
    <property type="protein sequence ID" value="OLY85306.1"/>
    <property type="molecule type" value="Genomic_DNA"/>
</dbReference>
<keyword evidence="2" id="KW-1185">Reference proteome</keyword>
<name>A0A1R0H864_9FUNG</name>
<comment type="caution">
    <text evidence="1">The sequence shown here is derived from an EMBL/GenBank/DDBJ whole genome shotgun (WGS) entry which is preliminary data.</text>
</comment>